<dbReference type="AlphaFoldDB" id="A0AAD5S5T1"/>
<dbReference type="InterPro" id="IPR036188">
    <property type="entry name" value="FAD/NAD-bd_sf"/>
</dbReference>
<dbReference type="Pfam" id="PF13450">
    <property type="entry name" value="NAD_binding_8"/>
    <property type="match status" value="1"/>
</dbReference>
<reference evidence="1" key="1">
    <citation type="submission" date="2022-07" db="EMBL/GenBank/DDBJ databases">
        <title>Draft genome sequence of Zalerion maritima ATCC 34329, a (micro)plastics degrading marine fungus.</title>
        <authorList>
            <person name="Paco A."/>
            <person name="Goncalves M.F.M."/>
            <person name="Rocha-Santos T.A.P."/>
            <person name="Alves A."/>
        </authorList>
    </citation>
    <scope>NUCLEOTIDE SEQUENCE</scope>
    <source>
        <strain evidence="1">ATCC 34329</strain>
    </source>
</reference>
<comment type="caution">
    <text evidence="1">The sequence shown here is derived from an EMBL/GenBank/DDBJ whole genome shotgun (WGS) entry which is preliminary data.</text>
</comment>
<sequence>MVQKHVVIAGAGAAGMSCAATLAQHPDKFKVTVVEKASVTGGQATSIPLDQTKFGADWMNNGVQGGSTIFKHTFNFFRKYGHDPQEVQLQISFGKGEDRFWTNVFPSTLVSQFSSDIKKFGTFLKVIKYTMPVLGLVPIRLMLKAFLFSSDFGDKMVYPLIALFLGTGNQTANVPSAIVERLFQDPNMKLWDYDPDTLLPNLPTMVTFDNLHDFYEDWRKDLVSNGVEIRLNTEVAEVVSRSNGKVDLKIRPFSDSVLSKPQESMKTETFDEMALCVLADDALRILGESATARERFVLGGARFYDDLTVTHSDSEYLAQQYETTFSPSLCAEPQSEAQQKRVSFARGEDGGKGFRPMYYTKSYESAPKKIEMSFDCSNYQHQFGNANTRDCSPGEQRQEYEHVYQTIFLDKRQERLWTSGQISKDKIVQEKWWHQLGHRWQHYLKVVPGMMFINGRNNTVFAGSWTLVNMHELACVSGIAAAYSLGADYLRFDDFAERFFAKYLGLSHGMLYTREENRRKRKEKDK</sequence>
<name>A0AAD5S5T1_9PEZI</name>
<gene>
    <name evidence="1" type="ORF">MKZ38_010734</name>
</gene>
<dbReference type="PROSITE" id="PS51257">
    <property type="entry name" value="PROKAR_LIPOPROTEIN"/>
    <property type="match status" value="1"/>
</dbReference>
<accession>A0AAD5S5T1</accession>
<dbReference type="GO" id="GO:0016491">
    <property type="term" value="F:oxidoreductase activity"/>
    <property type="evidence" value="ECO:0007669"/>
    <property type="project" value="TreeGrafter"/>
</dbReference>
<dbReference type="Gene3D" id="1.10.405.20">
    <property type="match status" value="1"/>
</dbReference>
<dbReference type="InterPro" id="IPR050464">
    <property type="entry name" value="Zeta_carotene_desat/Oxidored"/>
</dbReference>
<dbReference type="Proteomes" id="UP001201980">
    <property type="component" value="Unassembled WGS sequence"/>
</dbReference>
<evidence type="ECO:0000313" key="1">
    <source>
        <dbReference type="EMBL" id="KAJ2906743.1"/>
    </source>
</evidence>
<dbReference type="EMBL" id="JAKWBI020000009">
    <property type="protein sequence ID" value="KAJ2906743.1"/>
    <property type="molecule type" value="Genomic_DNA"/>
</dbReference>
<keyword evidence="2" id="KW-1185">Reference proteome</keyword>
<dbReference type="SUPFAM" id="SSF51905">
    <property type="entry name" value="FAD/NAD(P)-binding domain"/>
    <property type="match status" value="1"/>
</dbReference>
<dbReference type="Gene3D" id="3.50.50.60">
    <property type="entry name" value="FAD/NAD(P)-binding domain"/>
    <property type="match status" value="1"/>
</dbReference>
<proteinExistence type="predicted"/>
<organism evidence="1 2">
    <name type="scientific">Zalerion maritima</name>
    <dbReference type="NCBI Taxonomy" id="339359"/>
    <lineage>
        <taxon>Eukaryota</taxon>
        <taxon>Fungi</taxon>
        <taxon>Dikarya</taxon>
        <taxon>Ascomycota</taxon>
        <taxon>Pezizomycotina</taxon>
        <taxon>Sordariomycetes</taxon>
        <taxon>Lulworthiomycetidae</taxon>
        <taxon>Lulworthiales</taxon>
        <taxon>Lulworthiaceae</taxon>
        <taxon>Zalerion</taxon>
    </lineage>
</organism>
<dbReference type="PANTHER" id="PTHR42923">
    <property type="entry name" value="PROTOPORPHYRINOGEN OXIDASE"/>
    <property type="match status" value="1"/>
</dbReference>
<evidence type="ECO:0000313" key="2">
    <source>
        <dbReference type="Proteomes" id="UP001201980"/>
    </source>
</evidence>
<protein>
    <submittedName>
        <fullName evidence="1">FAD/NAD(P)-binding domain-containing protein</fullName>
    </submittedName>
</protein>
<dbReference type="Gene3D" id="3.30.70.1990">
    <property type="match status" value="1"/>
</dbReference>
<dbReference type="PANTHER" id="PTHR42923:SF20">
    <property type="entry name" value="FLAVIN-CONTAINING AMINE OXIDASEDEHYDROGENASE"/>
    <property type="match status" value="1"/>
</dbReference>